<feature type="transmembrane region" description="Helical" evidence="2">
    <location>
        <begin position="158"/>
        <end position="183"/>
    </location>
</feature>
<protein>
    <submittedName>
        <fullName evidence="3">Uncharacterized protein</fullName>
    </submittedName>
</protein>
<evidence type="ECO:0000256" key="2">
    <source>
        <dbReference type="SAM" id="Phobius"/>
    </source>
</evidence>
<feature type="region of interest" description="Disordered" evidence="1">
    <location>
        <begin position="43"/>
        <end position="67"/>
    </location>
</feature>
<accession>A0AAD8Y4H0</accession>
<keyword evidence="4" id="KW-1185">Reference proteome</keyword>
<feature type="compositionally biased region" description="Low complexity" evidence="1">
    <location>
        <begin position="51"/>
        <end position="63"/>
    </location>
</feature>
<keyword evidence="2" id="KW-0472">Membrane</keyword>
<gene>
    <name evidence="3" type="ORF">QTG54_009850</name>
</gene>
<evidence type="ECO:0000313" key="4">
    <source>
        <dbReference type="Proteomes" id="UP001224775"/>
    </source>
</evidence>
<reference evidence="3" key="1">
    <citation type="submission" date="2023-06" db="EMBL/GenBank/DDBJ databases">
        <title>Survivors Of The Sea: Transcriptome response of Skeletonema marinoi to long-term dormancy.</title>
        <authorList>
            <person name="Pinder M.I.M."/>
            <person name="Kourtchenko O."/>
            <person name="Robertson E.K."/>
            <person name="Larsson T."/>
            <person name="Maumus F."/>
            <person name="Osuna-Cruz C.M."/>
            <person name="Vancaester E."/>
            <person name="Stenow R."/>
            <person name="Vandepoele K."/>
            <person name="Ploug H."/>
            <person name="Bruchert V."/>
            <person name="Godhe A."/>
            <person name="Topel M."/>
        </authorList>
    </citation>
    <scope>NUCLEOTIDE SEQUENCE</scope>
    <source>
        <strain evidence="3">R05AC</strain>
    </source>
</reference>
<name>A0AAD8Y4H0_9STRA</name>
<dbReference type="EMBL" id="JATAAI010000018">
    <property type="protein sequence ID" value="KAK1739307.1"/>
    <property type="molecule type" value="Genomic_DNA"/>
</dbReference>
<sequence>MLKMIRTSTNTATTTCDGTAIDGSDDPLTPTKLMISDSNSTAELSPFHDVTSTPSSPSKKTTTADGDTNTIVQDCPVSSAVIDIDGLCESALGLSKLEGKKAKRDLYRVLFGCMFAYVVLGIWETGSSDDTARQRLSSIAKPILKRRQAKNANIFQRALLSVIVLLPAVYVVLWTVFGLWCFIYSISAPDGSSGPLFYTGEVWLGITIRASYTVFGVSDSASPSKESGHSQRAQQNVDVDEETGLLQKNYT</sequence>
<dbReference type="AlphaFoldDB" id="A0AAD8Y4H0"/>
<comment type="caution">
    <text evidence="3">The sequence shown here is derived from an EMBL/GenBank/DDBJ whole genome shotgun (WGS) entry which is preliminary data.</text>
</comment>
<proteinExistence type="predicted"/>
<keyword evidence="2" id="KW-1133">Transmembrane helix</keyword>
<keyword evidence="2" id="KW-0812">Transmembrane</keyword>
<organism evidence="3 4">
    <name type="scientific">Skeletonema marinoi</name>
    <dbReference type="NCBI Taxonomy" id="267567"/>
    <lineage>
        <taxon>Eukaryota</taxon>
        <taxon>Sar</taxon>
        <taxon>Stramenopiles</taxon>
        <taxon>Ochrophyta</taxon>
        <taxon>Bacillariophyta</taxon>
        <taxon>Coscinodiscophyceae</taxon>
        <taxon>Thalassiosirophycidae</taxon>
        <taxon>Thalassiosirales</taxon>
        <taxon>Skeletonemataceae</taxon>
        <taxon>Skeletonema</taxon>
        <taxon>Skeletonema marinoi-dohrnii complex</taxon>
    </lineage>
</organism>
<evidence type="ECO:0000256" key="1">
    <source>
        <dbReference type="SAM" id="MobiDB-lite"/>
    </source>
</evidence>
<feature type="transmembrane region" description="Helical" evidence="2">
    <location>
        <begin position="106"/>
        <end position="123"/>
    </location>
</feature>
<evidence type="ECO:0000313" key="3">
    <source>
        <dbReference type="EMBL" id="KAK1739307.1"/>
    </source>
</evidence>
<dbReference type="Proteomes" id="UP001224775">
    <property type="component" value="Unassembled WGS sequence"/>
</dbReference>